<dbReference type="EMBL" id="QLIX01000007">
    <property type="protein sequence ID" value="RAI58789.1"/>
    <property type="molecule type" value="Genomic_DNA"/>
</dbReference>
<dbReference type="InterPro" id="IPR006175">
    <property type="entry name" value="YjgF/YER057c/UK114"/>
</dbReference>
<reference evidence="2" key="1">
    <citation type="submission" date="2018-06" db="EMBL/GenBank/DDBJ databases">
        <authorList>
            <person name="Khan S.A."/>
        </authorList>
    </citation>
    <scope>NUCLEOTIDE SEQUENCE [LARGE SCALE GENOMIC DNA]</scope>
    <source>
        <strain evidence="2">DB-1506</strain>
    </source>
</reference>
<dbReference type="CDD" id="cd00448">
    <property type="entry name" value="YjgF_YER057c_UK114_family"/>
    <property type="match status" value="1"/>
</dbReference>
<organism evidence="1 2">
    <name type="scientific">Roseicella frigidaeris</name>
    <dbReference type="NCBI Taxonomy" id="2230885"/>
    <lineage>
        <taxon>Bacteria</taxon>
        <taxon>Pseudomonadati</taxon>
        <taxon>Pseudomonadota</taxon>
        <taxon>Alphaproteobacteria</taxon>
        <taxon>Acetobacterales</taxon>
        <taxon>Roseomonadaceae</taxon>
        <taxon>Roseicella</taxon>
    </lineage>
</organism>
<gene>
    <name evidence="1" type="ORF">DOO78_11970</name>
</gene>
<dbReference type="Gene3D" id="3.30.1330.40">
    <property type="entry name" value="RutC-like"/>
    <property type="match status" value="1"/>
</dbReference>
<evidence type="ECO:0000313" key="1">
    <source>
        <dbReference type="EMBL" id="RAI58789.1"/>
    </source>
</evidence>
<dbReference type="InterPro" id="IPR035959">
    <property type="entry name" value="RutC-like_sf"/>
</dbReference>
<name>A0A327M7S5_9PROT</name>
<dbReference type="RefSeq" id="WP_111469997.1">
    <property type="nucleotide sequence ID" value="NZ_QLIX01000007.1"/>
</dbReference>
<comment type="caution">
    <text evidence="1">The sequence shown here is derived from an EMBL/GenBank/DDBJ whole genome shotgun (WGS) entry which is preliminary data.</text>
</comment>
<dbReference type="Pfam" id="PF01042">
    <property type="entry name" value="Ribonuc_L-PSP"/>
    <property type="match status" value="1"/>
</dbReference>
<dbReference type="AlphaFoldDB" id="A0A327M7S5"/>
<accession>A0A327M7S5</accession>
<sequence>MTLRRLQPPGWPVPKGYANGMVGQGRVVLVGGQVGWDAEGRFPAGLVAQVEQALRNILAVLAEAGGGPEHIGRLTWYVTDIAEYRDSLAALGPAYRGVMGRHFPAMTLVQVAALVEPEARVEIEATAILPD</sequence>
<dbReference type="SUPFAM" id="SSF55298">
    <property type="entry name" value="YjgF-like"/>
    <property type="match status" value="1"/>
</dbReference>
<dbReference type="PANTHER" id="PTHR43857">
    <property type="entry name" value="BLR7761 PROTEIN"/>
    <property type="match status" value="1"/>
</dbReference>
<keyword evidence="2" id="KW-1185">Reference proteome</keyword>
<protein>
    <submittedName>
        <fullName evidence="1">RidA family protein</fullName>
    </submittedName>
</protein>
<evidence type="ECO:0000313" key="2">
    <source>
        <dbReference type="Proteomes" id="UP000249065"/>
    </source>
</evidence>
<dbReference type="PANTHER" id="PTHR43857:SF1">
    <property type="entry name" value="YJGH FAMILY PROTEIN"/>
    <property type="match status" value="1"/>
</dbReference>
<proteinExistence type="predicted"/>
<dbReference type="Proteomes" id="UP000249065">
    <property type="component" value="Unassembled WGS sequence"/>
</dbReference>
<dbReference type="OrthoDB" id="9803101at2"/>